<evidence type="ECO:0000256" key="6">
    <source>
        <dbReference type="ARBA" id="ARBA00041544"/>
    </source>
</evidence>
<dbReference type="GO" id="GO:0005737">
    <property type="term" value="C:cytoplasm"/>
    <property type="evidence" value="ECO:0007669"/>
    <property type="project" value="UniProtKB-SubCell"/>
</dbReference>
<comment type="subunit">
    <text evidence="2">Homodimer.</text>
</comment>
<evidence type="ECO:0000256" key="3">
    <source>
        <dbReference type="ARBA" id="ARBA00022490"/>
    </source>
</evidence>
<protein>
    <recommendedName>
        <fullName evidence="5">Copper-sensing transcriptional repressor CsoR</fullName>
    </recommendedName>
    <alternativeName>
        <fullName evidence="6">Copper-sensitive operon repressor</fullName>
    </alternativeName>
</protein>
<dbReference type="InterPro" id="IPR038390">
    <property type="entry name" value="Metal_Tscrpt_repr_sf"/>
</dbReference>
<evidence type="ECO:0000256" key="4">
    <source>
        <dbReference type="ARBA" id="ARBA00022723"/>
    </source>
</evidence>
<dbReference type="CDD" id="cd10159">
    <property type="entry name" value="CsoR-like_DUF156_2"/>
    <property type="match status" value="1"/>
</dbReference>
<keyword evidence="3" id="KW-0963">Cytoplasm</keyword>
<proteinExistence type="predicted"/>
<dbReference type="GO" id="GO:0045892">
    <property type="term" value="P:negative regulation of DNA-templated transcription"/>
    <property type="evidence" value="ECO:0007669"/>
    <property type="project" value="UniProtKB-ARBA"/>
</dbReference>
<dbReference type="Gene3D" id="1.20.58.1000">
    <property type="entry name" value="Metal-sensitive repressor, helix protomer"/>
    <property type="match status" value="1"/>
</dbReference>
<accession>A0A4U9R2C8</accession>
<dbReference type="Proteomes" id="UP000308489">
    <property type="component" value="Chromosome 1"/>
</dbReference>
<reference evidence="7 8" key="1">
    <citation type="submission" date="2019-05" db="EMBL/GenBank/DDBJ databases">
        <authorList>
            <consortium name="Pathogen Informatics"/>
        </authorList>
    </citation>
    <scope>NUCLEOTIDE SEQUENCE [LARGE SCALE GENOMIC DNA]</scope>
    <source>
        <strain evidence="7 8">NCTC503</strain>
    </source>
</reference>
<evidence type="ECO:0000313" key="8">
    <source>
        <dbReference type="Proteomes" id="UP000308489"/>
    </source>
</evidence>
<name>A0A4U9R2C8_HATHI</name>
<evidence type="ECO:0000256" key="1">
    <source>
        <dbReference type="ARBA" id="ARBA00004496"/>
    </source>
</evidence>
<keyword evidence="4" id="KW-0479">Metal-binding</keyword>
<dbReference type="GO" id="GO:0046872">
    <property type="term" value="F:metal ion binding"/>
    <property type="evidence" value="ECO:0007669"/>
    <property type="project" value="UniProtKB-KW"/>
</dbReference>
<dbReference type="Pfam" id="PF02583">
    <property type="entry name" value="Trns_repr_metal"/>
    <property type="match status" value="1"/>
</dbReference>
<evidence type="ECO:0000256" key="5">
    <source>
        <dbReference type="ARBA" id="ARBA00039938"/>
    </source>
</evidence>
<sequence length="95" mass="10906">MYDLRRKSMHCENKKTLQLLKTARGQIDGIIKMIEEDRYCIDISNQIMASMALLKKSNSIVLKAHLDHCVKDAIKNNSAEEKMKEIGGIIEKLMK</sequence>
<dbReference type="EMBL" id="LR590481">
    <property type="protein sequence ID" value="VTQ84093.1"/>
    <property type="molecule type" value="Genomic_DNA"/>
</dbReference>
<organism evidence="7 8">
    <name type="scientific">Hathewaya histolytica</name>
    <name type="common">Clostridium histolyticum</name>
    <dbReference type="NCBI Taxonomy" id="1498"/>
    <lineage>
        <taxon>Bacteria</taxon>
        <taxon>Bacillati</taxon>
        <taxon>Bacillota</taxon>
        <taxon>Clostridia</taxon>
        <taxon>Eubacteriales</taxon>
        <taxon>Clostridiaceae</taxon>
        <taxon>Hathewaya</taxon>
    </lineage>
</organism>
<dbReference type="AlphaFoldDB" id="A0A4U9R2C8"/>
<evidence type="ECO:0000256" key="2">
    <source>
        <dbReference type="ARBA" id="ARBA00011738"/>
    </source>
</evidence>
<dbReference type="GO" id="GO:0003677">
    <property type="term" value="F:DNA binding"/>
    <property type="evidence" value="ECO:0007669"/>
    <property type="project" value="InterPro"/>
</dbReference>
<dbReference type="KEGG" id="hhw:NCTC503_00475"/>
<keyword evidence="8" id="KW-1185">Reference proteome</keyword>
<dbReference type="PANTHER" id="PTHR33677">
    <property type="entry name" value="TRANSCRIPTIONAL REPRESSOR FRMR-RELATED"/>
    <property type="match status" value="1"/>
</dbReference>
<comment type="subcellular location">
    <subcellularLocation>
        <location evidence="1">Cytoplasm</location>
    </subcellularLocation>
</comment>
<evidence type="ECO:0000313" key="7">
    <source>
        <dbReference type="EMBL" id="VTQ84093.1"/>
    </source>
</evidence>
<dbReference type="PANTHER" id="PTHR33677:SF4">
    <property type="entry name" value="COPPER-SENSING TRANSCRIPTIONAL REPRESSOR CSOR"/>
    <property type="match status" value="1"/>
</dbReference>
<gene>
    <name evidence="7" type="primary">csoR</name>
    <name evidence="7" type="ORF">NCTC503_00475</name>
</gene>
<dbReference type="InterPro" id="IPR003735">
    <property type="entry name" value="Metal_Tscrpt_repr"/>
</dbReference>